<dbReference type="PANTHER" id="PTHR16134">
    <property type="entry name" value="F-BOX/TPR REPEAT PROTEIN POF3"/>
    <property type="match status" value="1"/>
</dbReference>
<proteinExistence type="predicted"/>
<dbReference type="InterPro" id="IPR032675">
    <property type="entry name" value="LRR_dom_sf"/>
</dbReference>
<reference evidence="3 4" key="1">
    <citation type="journal article" date="2014" name="Agronomy (Basel)">
        <title>A Draft Genome Sequence for Ensete ventricosum, the Drought-Tolerant Tree Against Hunger.</title>
        <authorList>
            <person name="Harrison J."/>
            <person name="Moore K.A."/>
            <person name="Paszkiewicz K."/>
            <person name="Jones T."/>
            <person name="Grant M."/>
            <person name="Ambacheew D."/>
            <person name="Muzemil S."/>
            <person name="Studholme D.J."/>
        </authorList>
    </citation>
    <scope>NUCLEOTIDE SEQUENCE [LARGE SCALE GENOMIC DNA]</scope>
</reference>
<evidence type="ECO:0000259" key="2">
    <source>
        <dbReference type="Pfam" id="PF25372"/>
    </source>
</evidence>
<dbReference type="Proteomes" id="UP000287651">
    <property type="component" value="Unassembled WGS sequence"/>
</dbReference>
<gene>
    <name evidence="3" type="ORF">B296_00030909</name>
</gene>
<dbReference type="InterPro" id="IPR006553">
    <property type="entry name" value="Leu-rich_rpt_Cys-con_subtyp"/>
</dbReference>
<feature type="region of interest" description="Disordered" evidence="1">
    <location>
        <begin position="419"/>
        <end position="447"/>
    </location>
</feature>
<evidence type="ECO:0000313" key="4">
    <source>
        <dbReference type="Proteomes" id="UP000287651"/>
    </source>
</evidence>
<dbReference type="AlphaFoldDB" id="A0A427AF18"/>
<evidence type="ECO:0000313" key="3">
    <source>
        <dbReference type="EMBL" id="RRT74819.1"/>
    </source>
</evidence>
<dbReference type="SMART" id="SM00367">
    <property type="entry name" value="LRR_CC"/>
    <property type="match status" value="3"/>
</dbReference>
<dbReference type="InterPro" id="IPR057207">
    <property type="entry name" value="FBXL15_LRR"/>
</dbReference>
<dbReference type="GO" id="GO:0031146">
    <property type="term" value="P:SCF-dependent proteasomal ubiquitin-dependent protein catabolic process"/>
    <property type="evidence" value="ECO:0007669"/>
    <property type="project" value="TreeGrafter"/>
</dbReference>
<feature type="domain" description="F-box/LRR-repeat protein 15-like leucin rich repeat" evidence="2">
    <location>
        <begin position="72"/>
        <end position="287"/>
    </location>
</feature>
<organism evidence="3 4">
    <name type="scientific">Ensete ventricosum</name>
    <name type="common">Abyssinian banana</name>
    <name type="synonym">Musa ensete</name>
    <dbReference type="NCBI Taxonomy" id="4639"/>
    <lineage>
        <taxon>Eukaryota</taxon>
        <taxon>Viridiplantae</taxon>
        <taxon>Streptophyta</taxon>
        <taxon>Embryophyta</taxon>
        <taxon>Tracheophyta</taxon>
        <taxon>Spermatophyta</taxon>
        <taxon>Magnoliopsida</taxon>
        <taxon>Liliopsida</taxon>
        <taxon>Zingiberales</taxon>
        <taxon>Musaceae</taxon>
        <taxon>Ensete</taxon>
    </lineage>
</organism>
<accession>A0A427AF18</accession>
<feature type="compositionally biased region" description="Polar residues" evidence="1">
    <location>
        <begin position="554"/>
        <end position="575"/>
    </location>
</feature>
<sequence>MPLEKLVSLLQRAPQLVDLGTSKFSADHHPELLSKVESTFAGFKHLKSLSGIWEAGPAYLPAIYSVCESLTSLNLYYATIQSPELLKLVMDLIEDNGLIAVASSCKLLQELRVFPSDPYGVAPPISLTEHGLVAISAGCLMLHSVLYFCRQMTNAALLTIANNRPNLTCFRLCIIDPHTPDYISQEPLDAGFSAIVESCKDLRRLSLSGLLTDRVFKSIGASANRLEMLSVAFAGDSDVGLHYILSGCKNLRKLEIRDCPFGDKALLDNASKLETMRSLWMSSCSVTLGACRQLAQKMPRLNVEVIDERRGRPLESWPDDFPIEKLYIYRTVAGPRSDTPPCVWTIWSITRDVNPLSSGGRFGGFGKERTGFRFQSWNTDDDGVKTTRERWESSSWLSSHEPRRDHVCRPVIIGSDGKASPVMLDSPHHHKDHSVTGNGWNKSGDTHRSDAYEAQAFLSNVQTAASDGTRLGLPGGMFQRPKAQYGAYDGDTYYKSSSAWSGPAAAAAEPATFNTGGWAAPAQQGKLSRATNDIGTAAEFLRESATPAPMAGSGSWSLQSSQAFQPSKKSSTATIDSREAAKKYGGQFIW</sequence>
<dbReference type="GO" id="GO:0019005">
    <property type="term" value="C:SCF ubiquitin ligase complex"/>
    <property type="evidence" value="ECO:0007669"/>
    <property type="project" value="TreeGrafter"/>
</dbReference>
<dbReference type="EMBL" id="AMZH03002664">
    <property type="protein sequence ID" value="RRT74819.1"/>
    <property type="molecule type" value="Genomic_DNA"/>
</dbReference>
<name>A0A427AF18_ENSVE</name>
<dbReference type="Pfam" id="PF25372">
    <property type="entry name" value="DUF7885"/>
    <property type="match status" value="1"/>
</dbReference>
<comment type="caution">
    <text evidence="3">The sequence shown here is derived from an EMBL/GenBank/DDBJ whole genome shotgun (WGS) entry which is preliminary data.</text>
</comment>
<evidence type="ECO:0000256" key="1">
    <source>
        <dbReference type="SAM" id="MobiDB-lite"/>
    </source>
</evidence>
<dbReference type="Gene3D" id="3.80.10.10">
    <property type="entry name" value="Ribonuclease Inhibitor"/>
    <property type="match status" value="1"/>
</dbReference>
<dbReference type="SUPFAM" id="SSF52047">
    <property type="entry name" value="RNI-like"/>
    <property type="match status" value="1"/>
</dbReference>
<dbReference type="PANTHER" id="PTHR16134:SF66">
    <property type="entry name" value="PROTEIN TRANSPORT INHIBITOR RESPONSE 1"/>
    <property type="match status" value="1"/>
</dbReference>
<feature type="region of interest" description="Disordered" evidence="1">
    <location>
        <begin position="545"/>
        <end position="575"/>
    </location>
</feature>
<protein>
    <recommendedName>
        <fullName evidence="2">F-box/LRR-repeat protein 15-like leucin rich repeat domain-containing protein</fullName>
    </recommendedName>
</protein>